<sequence>ALDNKAISNTIAELIHIIIEAICDTSNIPPRQAQGIIFNNKDSVEQGQPTARNIMHESKTNKMSWALWGKGKHTKQVEIFEKLV</sequence>
<dbReference type="EMBL" id="VMNF01000005">
    <property type="protein sequence ID" value="TXC07293.1"/>
    <property type="molecule type" value="Genomic_DNA"/>
</dbReference>
<reference evidence="1 2" key="1">
    <citation type="submission" date="2019-07" db="EMBL/GenBank/DDBJ databases">
        <title>The First High-Quality Draft Genome Sequence of the Causal Agent of the Current Panama Disease Epidemic.</title>
        <authorList>
            <person name="Warmington R.J."/>
            <person name="Kay W."/>
            <person name="Jeffries A."/>
            <person name="Bebber D."/>
            <person name="Moore K."/>
            <person name="Studholme D.J."/>
        </authorList>
    </citation>
    <scope>NUCLEOTIDE SEQUENCE [LARGE SCALE GENOMIC DNA]</scope>
    <source>
        <strain evidence="1 2">TR4</strain>
    </source>
</reference>
<dbReference type="Proteomes" id="UP000321331">
    <property type="component" value="Unassembled WGS sequence"/>
</dbReference>
<dbReference type="AlphaFoldDB" id="A0A5C6T8P8"/>
<gene>
    <name evidence="1" type="ORF">FocTR4_00004227</name>
</gene>
<organism evidence="1 2">
    <name type="scientific">Fusarium oxysporum f. sp. cubense</name>
    <dbReference type="NCBI Taxonomy" id="61366"/>
    <lineage>
        <taxon>Eukaryota</taxon>
        <taxon>Fungi</taxon>
        <taxon>Dikarya</taxon>
        <taxon>Ascomycota</taxon>
        <taxon>Pezizomycotina</taxon>
        <taxon>Sordariomycetes</taxon>
        <taxon>Hypocreomycetidae</taxon>
        <taxon>Hypocreales</taxon>
        <taxon>Nectriaceae</taxon>
        <taxon>Fusarium</taxon>
        <taxon>Fusarium oxysporum species complex</taxon>
    </lineage>
</organism>
<feature type="non-terminal residue" evidence="1">
    <location>
        <position position="1"/>
    </location>
</feature>
<protein>
    <submittedName>
        <fullName evidence="1">Uncharacterized protein</fullName>
    </submittedName>
</protein>
<name>A0A5C6T8P8_FUSOC</name>
<evidence type="ECO:0000313" key="2">
    <source>
        <dbReference type="Proteomes" id="UP000321331"/>
    </source>
</evidence>
<proteinExistence type="predicted"/>
<accession>A0A5C6T8P8</accession>
<comment type="caution">
    <text evidence="1">The sequence shown here is derived from an EMBL/GenBank/DDBJ whole genome shotgun (WGS) entry which is preliminary data.</text>
</comment>
<evidence type="ECO:0000313" key="1">
    <source>
        <dbReference type="EMBL" id="TXC07293.1"/>
    </source>
</evidence>